<organism evidence="1 2">
    <name type="scientific">Pigmentiphaga aceris</name>
    <dbReference type="NCBI Taxonomy" id="1940612"/>
    <lineage>
        <taxon>Bacteria</taxon>
        <taxon>Pseudomonadati</taxon>
        <taxon>Pseudomonadota</taxon>
        <taxon>Betaproteobacteria</taxon>
        <taxon>Burkholderiales</taxon>
        <taxon>Alcaligenaceae</taxon>
        <taxon>Pigmentiphaga</taxon>
    </lineage>
</organism>
<evidence type="ECO:0000313" key="1">
    <source>
        <dbReference type="EMBL" id="QEI04420.1"/>
    </source>
</evidence>
<name>A0A5C0ATW6_9BURK</name>
<dbReference type="EMBL" id="CP043046">
    <property type="protein sequence ID" value="QEI04420.1"/>
    <property type="molecule type" value="Genomic_DNA"/>
</dbReference>
<dbReference type="OrthoDB" id="8906955at2"/>
<accession>A0A5C0ATW6</accession>
<gene>
    <name evidence="1" type="ORF">FXN63_00130</name>
</gene>
<reference evidence="1 2" key="1">
    <citation type="submission" date="2019-08" db="EMBL/GenBank/DDBJ databases">
        <title>Amphibian skin-associated Pigmentiphaga: genome sequence and occurrence across geography and hosts.</title>
        <authorList>
            <person name="Bletz M.C."/>
            <person name="Bunk B."/>
            <person name="Sproeer C."/>
            <person name="Biwer P."/>
            <person name="Reiter S."/>
            <person name="Rabemananjara F.C.E."/>
            <person name="Schulz S."/>
            <person name="Overmann J."/>
            <person name="Vences M."/>
        </authorList>
    </citation>
    <scope>NUCLEOTIDE SEQUENCE [LARGE SCALE GENOMIC DNA]</scope>
    <source>
        <strain evidence="1 2">Mada1488</strain>
    </source>
</reference>
<evidence type="ECO:0000313" key="2">
    <source>
        <dbReference type="Proteomes" id="UP000325161"/>
    </source>
</evidence>
<dbReference type="Proteomes" id="UP000325161">
    <property type="component" value="Chromosome"/>
</dbReference>
<dbReference type="AlphaFoldDB" id="A0A5C0ATW6"/>
<sequence length="111" mass="12174">MVQVSQAVRVLPSPAASALRRLGADLALARKRRKEALKTWAIRMQVSVPTLMKMEKGDPTVSMGVYATAIWLINRHEALGELADPAHDKAALETEVRAAKARYQPKGKQDA</sequence>
<keyword evidence="2" id="KW-1185">Reference proteome</keyword>
<dbReference type="KEGG" id="pacr:FXN63_00130"/>
<protein>
    <submittedName>
        <fullName evidence="1">XRE family transcriptional regulator</fullName>
    </submittedName>
</protein>
<proteinExistence type="predicted"/>